<dbReference type="EMBL" id="BKCP01010070">
    <property type="protein sequence ID" value="GER51902.1"/>
    <property type="molecule type" value="Genomic_DNA"/>
</dbReference>
<keyword evidence="2" id="KW-1185">Reference proteome</keyword>
<proteinExistence type="predicted"/>
<dbReference type="OrthoDB" id="913718at2759"/>
<sequence length="245" mass="28542">MFIDSQVSLAITVKQPHQKVQPHIIMNILKQFNLVTGQKVKLQKSTIFFSKNTSPSTQRNICHILKLLKAKYFHSDNFFTARKTSANSWMWNTWLEVRDDFKEKARIRIQNGLSANIWDTPWLPGIPNNTPQKLSHSSSALVKVQDLFDSTRRRWNVDLLNNNFNSRDVQAILKVKELEPTKPDYLIGEGGPNITFTVKYAYDMMQQKALSRWDPPESSKDPKATTKMRKRTWKLKIKGKIKHFL</sequence>
<accession>A0A5A7R3G8</accession>
<evidence type="ECO:0000313" key="1">
    <source>
        <dbReference type="EMBL" id="GER51902.1"/>
    </source>
</evidence>
<feature type="non-terminal residue" evidence="1">
    <location>
        <position position="245"/>
    </location>
</feature>
<dbReference type="Proteomes" id="UP000325081">
    <property type="component" value="Unassembled WGS sequence"/>
</dbReference>
<name>A0A5A7R3G8_STRAF</name>
<evidence type="ECO:0000313" key="2">
    <source>
        <dbReference type="Proteomes" id="UP000325081"/>
    </source>
</evidence>
<organism evidence="1 2">
    <name type="scientific">Striga asiatica</name>
    <name type="common">Asiatic witchweed</name>
    <name type="synonym">Buchnera asiatica</name>
    <dbReference type="NCBI Taxonomy" id="4170"/>
    <lineage>
        <taxon>Eukaryota</taxon>
        <taxon>Viridiplantae</taxon>
        <taxon>Streptophyta</taxon>
        <taxon>Embryophyta</taxon>
        <taxon>Tracheophyta</taxon>
        <taxon>Spermatophyta</taxon>
        <taxon>Magnoliopsida</taxon>
        <taxon>eudicotyledons</taxon>
        <taxon>Gunneridae</taxon>
        <taxon>Pentapetalae</taxon>
        <taxon>asterids</taxon>
        <taxon>lamiids</taxon>
        <taxon>Lamiales</taxon>
        <taxon>Orobanchaceae</taxon>
        <taxon>Buchnereae</taxon>
        <taxon>Striga</taxon>
    </lineage>
</organism>
<dbReference type="AlphaFoldDB" id="A0A5A7R3G8"/>
<protein>
    <submittedName>
        <fullName evidence="1">Ribonuclease H-like superfamily protein</fullName>
    </submittedName>
</protein>
<reference evidence="2" key="1">
    <citation type="journal article" date="2019" name="Curr. Biol.">
        <title>Genome Sequence of Striga asiatica Provides Insight into the Evolution of Plant Parasitism.</title>
        <authorList>
            <person name="Yoshida S."/>
            <person name="Kim S."/>
            <person name="Wafula E.K."/>
            <person name="Tanskanen J."/>
            <person name="Kim Y.M."/>
            <person name="Honaas L."/>
            <person name="Yang Z."/>
            <person name="Spallek T."/>
            <person name="Conn C.E."/>
            <person name="Ichihashi Y."/>
            <person name="Cheong K."/>
            <person name="Cui S."/>
            <person name="Der J.P."/>
            <person name="Gundlach H."/>
            <person name="Jiao Y."/>
            <person name="Hori C."/>
            <person name="Ishida J.K."/>
            <person name="Kasahara H."/>
            <person name="Kiba T."/>
            <person name="Kim M.S."/>
            <person name="Koo N."/>
            <person name="Laohavisit A."/>
            <person name="Lee Y.H."/>
            <person name="Lumba S."/>
            <person name="McCourt P."/>
            <person name="Mortimer J.C."/>
            <person name="Mutuku J.M."/>
            <person name="Nomura T."/>
            <person name="Sasaki-Sekimoto Y."/>
            <person name="Seto Y."/>
            <person name="Wang Y."/>
            <person name="Wakatake T."/>
            <person name="Sakakibara H."/>
            <person name="Demura T."/>
            <person name="Yamaguchi S."/>
            <person name="Yoneyama K."/>
            <person name="Manabe R.I."/>
            <person name="Nelson D.C."/>
            <person name="Schulman A.H."/>
            <person name="Timko M.P."/>
            <person name="dePamphilis C.W."/>
            <person name="Choi D."/>
            <person name="Shirasu K."/>
        </authorList>
    </citation>
    <scope>NUCLEOTIDE SEQUENCE [LARGE SCALE GENOMIC DNA]</scope>
    <source>
        <strain evidence="2">cv. UVA1</strain>
    </source>
</reference>
<gene>
    <name evidence="1" type="ORF">STAS_29331</name>
</gene>
<comment type="caution">
    <text evidence="1">The sequence shown here is derived from an EMBL/GenBank/DDBJ whole genome shotgun (WGS) entry which is preliminary data.</text>
</comment>